<evidence type="ECO:0000313" key="1">
    <source>
        <dbReference type="EMBL" id="CDH50518.1"/>
    </source>
</evidence>
<accession>A0A068RK62</accession>
<gene>
    <name evidence="1" type="ORF">LCOR_02232.1</name>
</gene>
<evidence type="ECO:0000313" key="2">
    <source>
        <dbReference type="Proteomes" id="UP000027586"/>
    </source>
</evidence>
<name>A0A068RK62_9FUNG</name>
<keyword evidence="2" id="KW-1185">Reference proteome</keyword>
<dbReference type="Proteomes" id="UP000027586">
    <property type="component" value="Unassembled WGS sequence"/>
</dbReference>
<protein>
    <submittedName>
        <fullName evidence="1">Uncharacterized protein</fullName>
    </submittedName>
</protein>
<dbReference type="VEuPathDB" id="FungiDB:LCOR_02232.1"/>
<reference evidence="1" key="1">
    <citation type="submission" date="2013-08" db="EMBL/GenBank/DDBJ databases">
        <title>Gene expansion shapes genome architecture in the human pathogen Lichtheimia corymbifera: an evolutionary genomics analysis in the ancient terrestrial Mucorales (Mucoromycotina).</title>
        <authorList>
            <person name="Schwartze V.U."/>
            <person name="Winter S."/>
            <person name="Shelest E."/>
            <person name="Marcet-Houben M."/>
            <person name="Horn F."/>
            <person name="Wehner S."/>
            <person name="Hoffmann K."/>
            <person name="Riege K."/>
            <person name="Sammeth M."/>
            <person name="Nowrousian M."/>
            <person name="Valiante V."/>
            <person name="Linde J."/>
            <person name="Jacobsen I.D."/>
            <person name="Marz M."/>
            <person name="Brakhage A.A."/>
            <person name="Gabaldon T."/>
            <person name="Bocker S."/>
            <person name="Voigt K."/>
        </authorList>
    </citation>
    <scope>NUCLEOTIDE SEQUENCE [LARGE SCALE GENOMIC DNA]</scope>
    <source>
        <strain evidence="1">FSU 9682</strain>
    </source>
</reference>
<proteinExistence type="predicted"/>
<dbReference type="AlphaFoldDB" id="A0A068RK62"/>
<dbReference type="EMBL" id="CBTN010000007">
    <property type="protein sequence ID" value="CDH50518.1"/>
    <property type="molecule type" value="Genomic_DNA"/>
</dbReference>
<comment type="caution">
    <text evidence="1">The sequence shown here is derived from an EMBL/GenBank/DDBJ whole genome shotgun (WGS) entry which is preliminary data.</text>
</comment>
<organism evidence="1 2">
    <name type="scientific">Lichtheimia corymbifera JMRC:FSU:9682</name>
    <dbReference type="NCBI Taxonomy" id="1263082"/>
    <lineage>
        <taxon>Eukaryota</taxon>
        <taxon>Fungi</taxon>
        <taxon>Fungi incertae sedis</taxon>
        <taxon>Mucoromycota</taxon>
        <taxon>Mucoromycotina</taxon>
        <taxon>Mucoromycetes</taxon>
        <taxon>Mucorales</taxon>
        <taxon>Lichtheimiaceae</taxon>
        <taxon>Lichtheimia</taxon>
    </lineage>
</organism>
<sequence>MRKCFKKLGITMTLAMATKLYPNYAFRSAIHVTQCLSFFLQLTKNPPSDKKLPQPIRDVPEKAEAANLSKREEAAIKAILRRTTTLPQSTNNVFIGFDLLSAGCLDILITKIPVAQLSRCM</sequence>